<name>A0A3L6TKC1_PANMI</name>
<dbReference type="PANTHER" id="PTHR33983">
    <property type="entry name" value="OS07G0185900 PROTEIN"/>
    <property type="match status" value="1"/>
</dbReference>
<feature type="compositionally biased region" description="Polar residues" evidence="1">
    <location>
        <begin position="36"/>
        <end position="46"/>
    </location>
</feature>
<gene>
    <name evidence="2" type="ORF">C2845_PM01G29130</name>
</gene>
<protein>
    <submittedName>
        <fullName evidence="2">Uncharacterized protein</fullName>
    </submittedName>
</protein>
<accession>A0A3L6TKC1</accession>
<dbReference type="Proteomes" id="UP000275267">
    <property type="component" value="Unassembled WGS sequence"/>
</dbReference>
<dbReference type="PANTHER" id="PTHR33983:SF9">
    <property type="entry name" value="EXPRESSED PROTEIN"/>
    <property type="match status" value="1"/>
</dbReference>
<evidence type="ECO:0000313" key="2">
    <source>
        <dbReference type="EMBL" id="RLN40066.1"/>
    </source>
</evidence>
<dbReference type="AlphaFoldDB" id="A0A3L6TKC1"/>
<reference evidence="3" key="1">
    <citation type="journal article" date="2019" name="Nat. Commun.">
        <title>The genome of broomcorn millet.</title>
        <authorList>
            <person name="Zou C."/>
            <person name="Miki D."/>
            <person name="Li D."/>
            <person name="Tang Q."/>
            <person name="Xiao L."/>
            <person name="Rajput S."/>
            <person name="Deng P."/>
            <person name="Jia W."/>
            <person name="Huang R."/>
            <person name="Zhang M."/>
            <person name="Sun Y."/>
            <person name="Hu J."/>
            <person name="Fu X."/>
            <person name="Schnable P.S."/>
            <person name="Li F."/>
            <person name="Zhang H."/>
            <person name="Feng B."/>
            <person name="Zhu X."/>
            <person name="Liu R."/>
            <person name="Schnable J.C."/>
            <person name="Zhu J.-K."/>
            <person name="Zhang H."/>
        </authorList>
    </citation>
    <scope>NUCLEOTIDE SEQUENCE [LARGE SCALE GENOMIC DNA]</scope>
</reference>
<feature type="region of interest" description="Disordered" evidence="1">
    <location>
        <begin position="33"/>
        <end position="60"/>
    </location>
</feature>
<sequence length="223" mass="23637">MSRYVEMLDMGVRIAARFHSHCPQTARMYYKPPQGQAATSWSSSPSGAAEDDARAGSSGGLRAAPVLRPFAAAAALGAGDRPGHQFHDFDTAQVVVYEKSIEYTDEIEPDQSSERCYANADAVTWSNLFGRKHGPGLLDGVKRHSDANNQDSEDAEKMEAGVQRKRLAVSGRLVFVTGGEGDATNGAWVGTVPADDGAFKGLQRCAGAGACGGDPKRPRGSFC</sequence>
<keyword evidence="3" id="KW-1185">Reference proteome</keyword>
<organism evidence="2 3">
    <name type="scientific">Panicum miliaceum</name>
    <name type="common">Proso millet</name>
    <name type="synonym">Broomcorn millet</name>
    <dbReference type="NCBI Taxonomy" id="4540"/>
    <lineage>
        <taxon>Eukaryota</taxon>
        <taxon>Viridiplantae</taxon>
        <taxon>Streptophyta</taxon>
        <taxon>Embryophyta</taxon>
        <taxon>Tracheophyta</taxon>
        <taxon>Spermatophyta</taxon>
        <taxon>Magnoliopsida</taxon>
        <taxon>Liliopsida</taxon>
        <taxon>Poales</taxon>
        <taxon>Poaceae</taxon>
        <taxon>PACMAD clade</taxon>
        <taxon>Panicoideae</taxon>
        <taxon>Panicodae</taxon>
        <taxon>Paniceae</taxon>
        <taxon>Panicinae</taxon>
        <taxon>Panicum</taxon>
        <taxon>Panicum sect. Panicum</taxon>
    </lineage>
</organism>
<evidence type="ECO:0000313" key="3">
    <source>
        <dbReference type="Proteomes" id="UP000275267"/>
    </source>
</evidence>
<dbReference type="STRING" id="4540.A0A3L6TKC1"/>
<evidence type="ECO:0000256" key="1">
    <source>
        <dbReference type="SAM" id="MobiDB-lite"/>
    </source>
</evidence>
<comment type="caution">
    <text evidence="2">The sequence shown here is derived from an EMBL/GenBank/DDBJ whole genome shotgun (WGS) entry which is preliminary data.</text>
</comment>
<dbReference type="EMBL" id="PQIB02000001">
    <property type="protein sequence ID" value="RLN40066.1"/>
    <property type="molecule type" value="Genomic_DNA"/>
</dbReference>
<proteinExistence type="predicted"/>